<feature type="domain" description="Histidine kinase" evidence="6">
    <location>
        <begin position="305"/>
        <end position="409"/>
    </location>
</feature>
<dbReference type="Proteomes" id="UP001205748">
    <property type="component" value="Unassembled WGS sequence"/>
</dbReference>
<dbReference type="Gene3D" id="3.30.565.10">
    <property type="entry name" value="Histidine kinase-like ATPase, C-terminal domain"/>
    <property type="match status" value="1"/>
</dbReference>
<evidence type="ECO:0000256" key="1">
    <source>
        <dbReference type="ARBA" id="ARBA00000085"/>
    </source>
</evidence>
<dbReference type="PANTHER" id="PTHR34220:SF7">
    <property type="entry name" value="SENSOR HISTIDINE KINASE YPDA"/>
    <property type="match status" value="1"/>
</dbReference>
<dbReference type="InterPro" id="IPR050640">
    <property type="entry name" value="Bact_2-comp_sensor_kinase"/>
</dbReference>
<evidence type="ECO:0000256" key="5">
    <source>
        <dbReference type="SAM" id="Coils"/>
    </source>
</evidence>
<keyword evidence="4" id="KW-0902">Two-component regulatory system</keyword>
<dbReference type="PROSITE" id="PS50109">
    <property type="entry name" value="HIS_KIN"/>
    <property type="match status" value="1"/>
</dbReference>
<dbReference type="InterPro" id="IPR036890">
    <property type="entry name" value="HATPase_C_sf"/>
</dbReference>
<dbReference type="InterPro" id="IPR004358">
    <property type="entry name" value="Sig_transdc_His_kin-like_C"/>
</dbReference>
<evidence type="ECO:0000256" key="4">
    <source>
        <dbReference type="ARBA" id="ARBA00023012"/>
    </source>
</evidence>
<dbReference type="InterPro" id="IPR018771">
    <property type="entry name" value="PocR_dom"/>
</dbReference>
<reference evidence="7" key="1">
    <citation type="submission" date="2022-07" db="EMBL/GenBank/DDBJ databases">
        <title>Enhanced cultured diversity of the mouse gut microbiota enables custom-made synthetic communities.</title>
        <authorList>
            <person name="Afrizal A."/>
        </authorList>
    </citation>
    <scope>NUCLEOTIDE SEQUENCE</scope>
    <source>
        <strain evidence="7">DSM 28593</strain>
    </source>
</reference>
<dbReference type="InterPro" id="IPR010559">
    <property type="entry name" value="Sig_transdc_His_kin_internal"/>
</dbReference>
<evidence type="ECO:0000313" key="7">
    <source>
        <dbReference type="EMBL" id="MCR1898404.1"/>
    </source>
</evidence>
<keyword evidence="5" id="KW-0175">Coiled coil</keyword>
<protein>
    <recommendedName>
        <fullName evidence="2">histidine kinase</fullName>
        <ecNumber evidence="2">2.7.13.3</ecNumber>
    </recommendedName>
</protein>
<evidence type="ECO:0000256" key="3">
    <source>
        <dbReference type="ARBA" id="ARBA00022777"/>
    </source>
</evidence>
<comment type="caution">
    <text evidence="7">The sequence shown here is derived from an EMBL/GenBank/DDBJ whole genome shotgun (WGS) entry which is preliminary data.</text>
</comment>
<dbReference type="PRINTS" id="PR00344">
    <property type="entry name" value="BCTRLSENSOR"/>
</dbReference>
<dbReference type="InterPro" id="IPR005467">
    <property type="entry name" value="His_kinase_dom"/>
</dbReference>
<dbReference type="EMBL" id="JANKAS010000003">
    <property type="protein sequence ID" value="MCR1898404.1"/>
    <property type="molecule type" value="Genomic_DNA"/>
</dbReference>
<keyword evidence="3" id="KW-0418">Kinase</keyword>
<dbReference type="AlphaFoldDB" id="A0AAE3HFB0"/>
<organism evidence="7 8">
    <name type="scientific">Irregularibacter muris</name>
    <dbReference type="NCBI Taxonomy" id="1796619"/>
    <lineage>
        <taxon>Bacteria</taxon>
        <taxon>Bacillati</taxon>
        <taxon>Bacillota</taxon>
        <taxon>Clostridia</taxon>
        <taxon>Eubacteriales</taxon>
        <taxon>Eubacteriaceae</taxon>
        <taxon>Irregularibacter</taxon>
    </lineage>
</organism>
<sequence>MRVLSLKDIIDVQDLQDIQDSFSQVTKLAAVTVDFRGEPITKYSNFTNYCMKFREKGICRDICYQSDAFGGLQSARTGKPHIYRCHSGLYDMAVPIIFEGQFLGSILAGQVKLQGTENKYSTSVPGVSEEMKDHLNTPELKELLKDIAKITEEELESAAQLLFIFGNYVVKSGIAQYAQQQLNEKNNKLIAEMKARIELEKNLKDAEIKILKSQINPHFLFNTLNTISNLSMMEGAEKTTEVIFFLADMLRYTIKNEVNYMVSVEQELSYVLKYLKIQQIRMGHKLKFSINVDEKFYNLKMPFMILQPIVCNSIDHGIFSRDRGYIHITAQELEEDILLTVEDNGVGIEQSKIDQILQGKYVDNQDELSNGIGLINADKRLIHQFGPDYRLKINSIPGKGTKVTIKIPR</sequence>
<dbReference type="EC" id="2.7.13.3" evidence="2"/>
<proteinExistence type="predicted"/>
<keyword evidence="3" id="KW-0808">Transferase</keyword>
<dbReference type="Pfam" id="PF02518">
    <property type="entry name" value="HATPase_c"/>
    <property type="match status" value="1"/>
</dbReference>
<evidence type="ECO:0000313" key="8">
    <source>
        <dbReference type="Proteomes" id="UP001205748"/>
    </source>
</evidence>
<name>A0AAE3HFB0_9FIRM</name>
<gene>
    <name evidence="7" type="ORF">NSA47_05295</name>
</gene>
<keyword evidence="8" id="KW-1185">Reference proteome</keyword>
<dbReference type="SUPFAM" id="SSF55874">
    <property type="entry name" value="ATPase domain of HSP90 chaperone/DNA topoisomerase II/histidine kinase"/>
    <property type="match status" value="1"/>
</dbReference>
<dbReference type="GO" id="GO:0016020">
    <property type="term" value="C:membrane"/>
    <property type="evidence" value="ECO:0007669"/>
    <property type="project" value="InterPro"/>
</dbReference>
<evidence type="ECO:0000259" key="6">
    <source>
        <dbReference type="PROSITE" id="PS50109"/>
    </source>
</evidence>
<comment type="catalytic activity">
    <reaction evidence="1">
        <text>ATP + protein L-histidine = ADP + protein N-phospho-L-histidine.</text>
        <dbReference type="EC" id="2.7.13.3"/>
    </reaction>
</comment>
<feature type="coiled-coil region" evidence="5">
    <location>
        <begin position="189"/>
        <end position="216"/>
    </location>
</feature>
<dbReference type="InterPro" id="IPR003594">
    <property type="entry name" value="HATPase_dom"/>
</dbReference>
<dbReference type="PANTHER" id="PTHR34220">
    <property type="entry name" value="SENSOR HISTIDINE KINASE YPDA"/>
    <property type="match status" value="1"/>
</dbReference>
<dbReference type="GO" id="GO:0000155">
    <property type="term" value="F:phosphorelay sensor kinase activity"/>
    <property type="evidence" value="ECO:0007669"/>
    <property type="project" value="InterPro"/>
</dbReference>
<dbReference type="Pfam" id="PF06580">
    <property type="entry name" value="His_kinase"/>
    <property type="match status" value="1"/>
</dbReference>
<evidence type="ECO:0000256" key="2">
    <source>
        <dbReference type="ARBA" id="ARBA00012438"/>
    </source>
</evidence>
<dbReference type="Pfam" id="PF10114">
    <property type="entry name" value="PocR"/>
    <property type="match status" value="1"/>
</dbReference>
<accession>A0AAE3HFB0</accession>
<dbReference type="RefSeq" id="WP_257529873.1">
    <property type="nucleotide sequence ID" value="NZ_JANKAS010000003.1"/>
</dbReference>